<evidence type="ECO:0000313" key="8">
    <source>
        <dbReference type="Proteomes" id="UP000246018"/>
    </source>
</evidence>
<dbReference type="Pfam" id="PF03699">
    <property type="entry name" value="UPF0182"/>
    <property type="match status" value="1"/>
</dbReference>
<feature type="region of interest" description="Disordered" evidence="6">
    <location>
        <begin position="452"/>
        <end position="476"/>
    </location>
</feature>
<feature type="transmembrane region" description="Helical" evidence="5">
    <location>
        <begin position="64"/>
        <end position="89"/>
    </location>
</feature>
<keyword evidence="3 5" id="KW-1133">Transmembrane helix</keyword>
<evidence type="ECO:0000256" key="2">
    <source>
        <dbReference type="ARBA" id="ARBA00022692"/>
    </source>
</evidence>
<evidence type="ECO:0000313" key="7">
    <source>
        <dbReference type="EMBL" id="PVG83510.1"/>
    </source>
</evidence>
<dbReference type="EMBL" id="QDGZ01000003">
    <property type="protein sequence ID" value="PVG83510.1"/>
    <property type="molecule type" value="Genomic_DNA"/>
</dbReference>
<dbReference type="GO" id="GO:0005576">
    <property type="term" value="C:extracellular region"/>
    <property type="evidence" value="ECO:0007669"/>
    <property type="project" value="TreeGrafter"/>
</dbReference>
<keyword evidence="2 5" id="KW-0812">Transmembrane</keyword>
<feature type="compositionally biased region" description="Basic and acidic residues" evidence="6">
    <location>
        <begin position="499"/>
        <end position="516"/>
    </location>
</feature>
<keyword evidence="4 5" id="KW-0472">Membrane</keyword>
<feature type="transmembrane region" description="Helical" evidence="5">
    <location>
        <begin position="289"/>
        <end position="309"/>
    </location>
</feature>
<dbReference type="Proteomes" id="UP000246018">
    <property type="component" value="Unassembled WGS sequence"/>
</dbReference>
<evidence type="ECO:0000256" key="4">
    <source>
        <dbReference type="ARBA" id="ARBA00023136"/>
    </source>
</evidence>
<gene>
    <name evidence="7" type="ORF">DDE18_07490</name>
</gene>
<feature type="transmembrane region" description="Helical" evidence="5">
    <location>
        <begin position="216"/>
        <end position="233"/>
    </location>
</feature>
<name>A0A2T8FCS8_9ACTN</name>
<comment type="subcellular location">
    <subcellularLocation>
        <location evidence="5">Cell membrane</location>
        <topology evidence="5">Multi-pass membrane protein</topology>
    </subcellularLocation>
</comment>
<accession>A0A2T8FCS8</accession>
<dbReference type="InterPro" id="IPR005372">
    <property type="entry name" value="UPF0182"/>
</dbReference>
<feature type="region of interest" description="Disordered" evidence="6">
    <location>
        <begin position="888"/>
        <end position="915"/>
    </location>
</feature>
<feature type="region of interest" description="Disordered" evidence="6">
    <location>
        <begin position="499"/>
        <end position="522"/>
    </location>
</feature>
<proteinExistence type="inferred from homology"/>
<feature type="transmembrane region" description="Helical" evidence="5">
    <location>
        <begin position="263"/>
        <end position="280"/>
    </location>
</feature>
<protein>
    <recommendedName>
        <fullName evidence="5">UPF0182 protein DDE18_07490</fullName>
    </recommendedName>
</protein>
<dbReference type="OrthoDB" id="9763654at2"/>
<dbReference type="RefSeq" id="WP_116571988.1">
    <property type="nucleotide sequence ID" value="NZ_QDGZ01000003.1"/>
</dbReference>
<sequence length="968" mass="107689">MFDQPQRPAQVPPQRPPGRSRTLVITAGVLVVGFLLITGFSSFWTERLWFRAAGYSGVFSTLLWTRIGLFLVFGALMAAAVAVNIAAAYRFRPHVWPSGDADGLDRYRQAVTPVMGWLLAGISLLMGAFAGASASGQWRAYSLWRKGGEFGHTDPYFSRDAGFYVFDLPWWHYVVDFAMALVVIGLMAAAVIHYLYGGIRLSVPRDRLSGPAQVHLSLLLGLFVLAKAADYWLDRYDLVTSSGSLFTGMGYTDDHAVLPGKEILTGIAVICAVLFFLNVWRRTWLLPSVGIALFALSAVLLGLIVPGVVQQFQVSPNVPDKEGDYIERNIEATRAAYALDQIEVTPYTSEPDTSASNLEALDASTSTVPLVDPKVVSDTFEQQQQVRAYYSVSPVLDVDRYEIEGKDRAVVLGVRELDQSGLAATDQNWSNLHTVYTHGNGVIAAYANHRPKDDTTQDEDVQWAEGQESDESDLTEMSEDGYEDRVYFGEQSPSYSIVGKREGGSDVELDLPKGERDDENQTTTYDGLGGVPINSIFDKLLYAVKFGETNLVLSSRVHEDSRILYDRNPRTMVEKVAPWLTVDADPYPAVIDGKIQWILDGYTVTDRFPGAQRESFEEMTDDSLNQTPGFQTLPTDEINYMRNAVKATVDAYDGTVRLYAWDESDPVLQAWSEVFPGVVRPNSEIPDSLREHLRYPEDLFKVQRYQFQRYHETDAQDWFEGSTRWEVPKDPELDTRLQPPYRLFADTGEGERWALTSVYVPREKDNLAAFMSVDSDATSDSYGQIKVLELPNERTDGPRLIANEISSDEDVREELLSFTSGGSTPVYGNLLTLPVGEGLMYVQPLYAKRDTAESSFPILRFVLVSYGDRVGIGRTLREAIADVLGVSAGVTPPATPEEEPPSGQPDPGEGEEQPTGNVNAQVRELLREADQLFTRADQAQRQGDTVRWARLMEQARSLIDEAITLASR</sequence>
<feature type="compositionally biased region" description="Acidic residues" evidence="6">
    <location>
        <begin position="456"/>
        <end position="476"/>
    </location>
</feature>
<dbReference type="GO" id="GO:0005886">
    <property type="term" value="C:plasma membrane"/>
    <property type="evidence" value="ECO:0007669"/>
    <property type="project" value="UniProtKB-SubCell"/>
</dbReference>
<reference evidence="7 8" key="1">
    <citation type="submission" date="2018-04" db="EMBL/GenBank/DDBJ databases">
        <title>Genome of Nocardioides gansuensis WSJ-1.</title>
        <authorList>
            <person name="Wu S."/>
            <person name="Wang G."/>
        </authorList>
    </citation>
    <scope>NUCLEOTIDE SEQUENCE [LARGE SCALE GENOMIC DNA]</scope>
    <source>
        <strain evidence="7 8">WSJ-1</strain>
    </source>
</reference>
<keyword evidence="1 5" id="KW-1003">Cell membrane</keyword>
<comment type="caution">
    <text evidence="7">The sequence shown here is derived from an EMBL/GenBank/DDBJ whole genome shotgun (WGS) entry which is preliminary data.</text>
</comment>
<feature type="transmembrane region" description="Helical" evidence="5">
    <location>
        <begin position="23"/>
        <end position="44"/>
    </location>
</feature>
<dbReference type="PANTHER" id="PTHR39344:SF1">
    <property type="entry name" value="UPF0182 PROTEIN SLL1060"/>
    <property type="match status" value="1"/>
</dbReference>
<evidence type="ECO:0000256" key="3">
    <source>
        <dbReference type="ARBA" id="ARBA00022989"/>
    </source>
</evidence>
<evidence type="ECO:0000256" key="1">
    <source>
        <dbReference type="ARBA" id="ARBA00022475"/>
    </source>
</evidence>
<evidence type="ECO:0000256" key="5">
    <source>
        <dbReference type="HAMAP-Rule" id="MF_01600"/>
    </source>
</evidence>
<dbReference type="AlphaFoldDB" id="A0A2T8FCS8"/>
<evidence type="ECO:0000256" key="6">
    <source>
        <dbReference type="SAM" id="MobiDB-lite"/>
    </source>
</evidence>
<dbReference type="PANTHER" id="PTHR39344">
    <property type="entry name" value="UPF0182 PROTEIN SLL1060"/>
    <property type="match status" value="1"/>
</dbReference>
<keyword evidence="8" id="KW-1185">Reference proteome</keyword>
<comment type="similarity">
    <text evidence="5">Belongs to the UPF0182 family.</text>
</comment>
<organism evidence="7 8">
    <name type="scientific">Nocardioides gansuensis</name>
    <dbReference type="NCBI Taxonomy" id="2138300"/>
    <lineage>
        <taxon>Bacteria</taxon>
        <taxon>Bacillati</taxon>
        <taxon>Actinomycetota</taxon>
        <taxon>Actinomycetes</taxon>
        <taxon>Propionibacteriales</taxon>
        <taxon>Nocardioidaceae</taxon>
        <taxon>Nocardioides</taxon>
    </lineage>
</organism>
<feature type="transmembrane region" description="Helical" evidence="5">
    <location>
        <begin position="110"/>
        <end position="134"/>
    </location>
</feature>
<dbReference type="HAMAP" id="MF_01600">
    <property type="entry name" value="UPF0182"/>
    <property type="match status" value="1"/>
</dbReference>
<feature type="transmembrane region" description="Helical" evidence="5">
    <location>
        <begin position="170"/>
        <end position="196"/>
    </location>
</feature>